<proteinExistence type="predicted"/>
<sequence>MTVKVCQLASDTKLSAELSLYCTFTAATRPGGGAPEAPLLTASTENVLDDAFRAALSTWAFVQSPDFPIGSPFTQSVQSLTAVSETVAATAVLPVALVKVFMNAALPVVAPEAQIHEAEDRPLSDRASRFPTPSCLAWGGCNRACTTSRTERYHLHKKGMWKQRSCYAAPEGTMEPTGESQRKERPGILLSLYICVFTRRAGRSIKMYRCAHALTVTLNRIAFRLKTGRAPRSVAVHALRPRAQGLALNARSCDACAWETARGREENQMETSEIIKLR</sequence>
<dbReference type="Proteomes" id="UP001221757">
    <property type="component" value="Unassembled WGS sequence"/>
</dbReference>
<accession>A0AAD7CDW6</accession>
<gene>
    <name evidence="1" type="ORF">B0H17DRAFT_1103507</name>
</gene>
<organism evidence="1 2">
    <name type="scientific">Mycena rosella</name>
    <name type="common">Pink bonnet</name>
    <name type="synonym">Agaricus rosellus</name>
    <dbReference type="NCBI Taxonomy" id="1033263"/>
    <lineage>
        <taxon>Eukaryota</taxon>
        <taxon>Fungi</taxon>
        <taxon>Dikarya</taxon>
        <taxon>Basidiomycota</taxon>
        <taxon>Agaricomycotina</taxon>
        <taxon>Agaricomycetes</taxon>
        <taxon>Agaricomycetidae</taxon>
        <taxon>Agaricales</taxon>
        <taxon>Marasmiineae</taxon>
        <taxon>Mycenaceae</taxon>
        <taxon>Mycena</taxon>
    </lineage>
</organism>
<dbReference type="AlphaFoldDB" id="A0AAD7CDW6"/>
<name>A0AAD7CDW6_MYCRO</name>
<evidence type="ECO:0000313" key="1">
    <source>
        <dbReference type="EMBL" id="KAJ7646201.1"/>
    </source>
</evidence>
<keyword evidence="2" id="KW-1185">Reference proteome</keyword>
<reference evidence="1" key="1">
    <citation type="submission" date="2023-03" db="EMBL/GenBank/DDBJ databases">
        <title>Massive genome expansion in bonnet fungi (Mycena s.s.) driven by repeated elements and novel gene families across ecological guilds.</title>
        <authorList>
            <consortium name="Lawrence Berkeley National Laboratory"/>
            <person name="Harder C.B."/>
            <person name="Miyauchi S."/>
            <person name="Viragh M."/>
            <person name="Kuo A."/>
            <person name="Thoen E."/>
            <person name="Andreopoulos B."/>
            <person name="Lu D."/>
            <person name="Skrede I."/>
            <person name="Drula E."/>
            <person name="Henrissat B."/>
            <person name="Morin E."/>
            <person name="Kohler A."/>
            <person name="Barry K."/>
            <person name="LaButti K."/>
            <person name="Morin E."/>
            <person name="Salamov A."/>
            <person name="Lipzen A."/>
            <person name="Mereny Z."/>
            <person name="Hegedus B."/>
            <person name="Baldrian P."/>
            <person name="Stursova M."/>
            <person name="Weitz H."/>
            <person name="Taylor A."/>
            <person name="Grigoriev I.V."/>
            <person name="Nagy L.G."/>
            <person name="Martin F."/>
            <person name="Kauserud H."/>
        </authorList>
    </citation>
    <scope>NUCLEOTIDE SEQUENCE</scope>
    <source>
        <strain evidence="1">CBHHK067</strain>
    </source>
</reference>
<evidence type="ECO:0000313" key="2">
    <source>
        <dbReference type="Proteomes" id="UP001221757"/>
    </source>
</evidence>
<comment type="caution">
    <text evidence="1">The sequence shown here is derived from an EMBL/GenBank/DDBJ whole genome shotgun (WGS) entry which is preliminary data.</text>
</comment>
<protein>
    <submittedName>
        <fullName evidence="1">Uncharacterized protein</fullName>
    </submittedName>
</protein>
<dbReference type="EMBL" id="JARKIE010000386">
    <property type="protein sequence ID" value="KAJ7646201.1"/>
    <property type="molecule type" value="Genomic_DNA"/>
</dbReference>